<comment type="caution">
    <text evidence="18">The sequence shown here is derived from an EMBL/GenBank/DDBJ whole genome shotgun (WGS) entry which is preliminary data.</text>
</comment>
<dbReference type="RefSeq" id="WP_129874286.1">
    <property type="nucleotide sequence ID" value="NZ_RYUX01000010.1"/>
</dbReference>
<dbReference type="PANTHER" id="PTHR44758:SF1">
    <property type="entry name" value="NAD(P) TRANSHYDROGENASE SUBUNIT BETA"/>
    <property type="match status" value="1"/>
</dbReference>
<dbReference type="GO" id="GO:0005886">
    <property type="term" value="C:plasma membrane"/>
    <property type="evidence" value="ECO:0007669"/>
    <property type="project" value="UniProtKB-SubCell"/>
</dbReference>
<gene>
    <name evidence="18" type="ORF">PG2002B_0966</name>
</gene>
<keyword evidence="13 15" id="KW-0472">Membrane</keyword>
<organism evidence="18 19">
    <name type="scientific">Bifidobacterium pseudolongum subsp. globosum</name>
    <dbReference type="NCBI Taxonomy" id="1690"/>
    <lineage>
        <taxon>Bacteria</taxon>
        <taxon>Bacillati</taxon>
        <taxon>Actinomycetota</taxon>
        <taxon>Actinomycetes</taxon>
        <taxon>Bifidobacteriales</taxon>
        <taxon>Bifidobacteriaceae</taxon>
        <taxon>Bifidobacterium</taxon>
    </lineage>
</organism>
<dbReference type="PANTHER" id="PTHR44758">
    <property type="entry name" value="NAD(P) TRANSHYDROGENASE SUBUNIT BETA"/>
    <property type="match status" value="1"/>
</dbReference>
<evidence type="ECO:0000256" key="10">
    <source>
        <dbReference type="ARBA" id="ARBA00022967"/>
    </source>
</evidence>
<evidence type="ECO:0000256" key="13">
    <source>
        <dbReference type="ARBA" id="ARBA00023136"/>
    </source>
</evidence>
<feature type="domain" description="NADP transhydrogenase beta-like" evidence="17">
    <location>
        <begin position="12"/>
        <end position="464"/>
    </location>
</feature>
<comment type="function">
    <text evidence="1 15">The transhydrogenation between NADH and NADP is coupled to respiration and ATP hydrolysis and functions as a proton pump across the membrane.</text>
</comment>
<dbReference type="Pfam" id="PF02233">
    <property type="entry name" value="PNTB"/>
    <property type="match status" value="1"/>
</dbReference>
<comment type="similarity">
    <text evidence="3 15">Belongs to the PNT beta subunit family.</text>
</comment>
<evidence type="ECO:0000256" key="6">
    <source>
        <dbReference type="ARBA" id="ARBA00022475"/>
    </source>
</evidence>
<evidence type="ECO:0000256" key="15">
    <source>
        <dbReference type="PIRNR" id="PIRNR000204"/>
    </source>
</evidence>
<feature type="transmembrane region" description="Helical" evidence="16">
    <location>
        <begin position="125"/>
        <end position="147"/>
    </location>
</feature>
<name>A0AB37X668_9BIFI</name>
<keyword evidence="11 16" id="KW-1133">Transmembrane helix</keyword>
<evidence type="ECO:0000256" key="9">
    <source>
        <dbReference type="ARBA" id="ARBA00022857"/>
    </source>
</evidence>
<evidence type="ECO:0000256" key="2">
    <source>
        <dbReference type="ARBA" id="ARBA00004429"/>
    </source>
</evidence>
<keyword evidence="6 15" id="KW-1003">Cell membrane</keyword>
<feature type="transmembrane region" description="Helical" evidence="16">
    <location>
        <begin position="39"/>
        <end position="58"/>
    </location>
</feature>
<evidence type="ECO:0000259" key="17">
    <source>
        <dbReference type="Pfam" id="PF02233"/>
    </source>
</evidence>
<protein>
    <recommendedName>
        <fullName evidence="5 15">NAD(P) transhydrogenase subunit beta</fullName>
        <ecNumber evidence="4 15">7.1.1.1</ecNumber>
    </recommendedName>
    <alternativeName>
        <fullName evidence="15">Nicotinamide nucleotide transhydrogenase subunit beta</fullName>
    </alternativeName>
</protein>
<feature type="transmembrane region" description="Helical" evidence="16">
    <location>
        <begin position="168"/>
        <end position="187"/>
    </location>
</feature>
<dbReference type="InterPro" id="IPR029035">
    <property type="entry name" value="DHS-like_NAD/FAD-binding_dom"/>
</dbReference>
<comment type="subcellular location">
    <subcellularLocation>
        <location evidence="2">Cell inner membrane</location>
        <topology evidence="2">Multi-pass membrane protein</topology>
    </subcellularLocation>
</comment>
<reference evidence="18 19" key="1">
    <citation type="submission" date="2018-12" db="EMBL/GenBank/DDBJ databases">
        <title>Unveiling genomic diversity among members of the Bifidobacterium pseudolongum species, a widely distributed gut commensal of the animal kingdom.</title>
        <authorList>
            <person name="Lugli G.A."/>
            <person name="Duranti S."/>
            <person name="Albert K."/>
            <person name="Mancabelli L."/>
            <person name="Napoli S."/>
            <person name="Viappiani A."/>
            <person name="Anzalone R."/>
            <person name="Longhi G."/>
            <person name="Milani C."/>
            <person name="Turroni F."/>
            <person name="Alessandri G."/>
            <person name="Sela D.A."/>
            <person name="Van Sinderen D."/>
            <person name="Ventura M."/>
        </authorList>
    </citation>
    <scope>NUCLEOTIDE SEQUENCE [LARGE SCALE GENOMIC DNA]</scope>
    <source>
        <strain evidence="18 19">2002B</strain>
    </source>
</reference>
<dbReference type="EC" id="7.1.1.1" evidence="4 15"/>
<feature type="transmembrane region" description="Helical" evidence="16">
    <location>
        <begin position="220"/>
        <end position="238"/>
    </location>
</feature>
<dbReference type="PIRSF" id="PIRSF000204">
    <property type="entry name" value="PNTB"/>
    <property type="match status" value="1"/>
</dbReference>
<evidence type="ECO:0000256" key="16">
    <source>
        <dbReference type="SAM" id="Phobius"/>
    </source>
</evidence>
<sequence>MTATPIDIVAWFVYVLASVMFVMGLHYMNSPKTARKGNFISAAGMVIAVAMAFIKLFVTGGYNWIAVGLLIAGIAVGAIAGVVSAKKVKMTDMPQLVSVFNTVGGGAAALVALNDILASDHMPNLVVLITAGLGVMIGSVTFTGSLIAAGKLQGIGFVKKMRLPGKSVWNVLFIVLMLASFVMLCVFPEQRLLWSVLTTVFALCYGLVFVIPIGGADMPVVISVLNACTGTAVAMSGLAIDNVALIVAGALVGAAGVTLSVLMSQAMNRPLMSVLAGGFGGSDAAAGAAEGPEGTMKETTADDVAVQLVYADKVIFVPGFGLAQAQAQRELADLGELLKEHGVEVEYAIHPVAGRMPGHMNVLLAEANVPYDELVDLDDVNPQFPSANVSLVVGANDVTNPAARKPGTPVSGMPILDVDKSQNVVVMKRGRGRGYAGIENELYFEDNTQMLFGDAKAGLQAVIAAVKELLD</sequence>
<keyword evidence="12 15" id="KW-0520">NAD</keyword>
<keyword evidence="10 15" id="KW-1278">Translocase</keyword>
<evidence type="ECO:0000256" key="4">
    <source>
        <dbReference type="ARBA" id="ARBA00012943"/>
    </source>
</evidence>
<evidence type="ECO:0000256" key="3">
    <source>
        <dbReference type="ARBA" id="ARBA00007919"/>
    </source>
</evidence>
<evidence type="ECO:0000256" key="11">
    <source>
        <dbReference type="ARBA" id="ARBA00022989"/>
    </source>
</evidence>
<keyword evidence="7 15" id="KW-0997">Cell inner membrane</keyword>
<keyword evidence="9 15" id="KW-0521">NADP</keyword>
<dbReference type="SUPFAM" id="SSF52467">
    <property type="entry name" value="DHS-like NAD/FAD-binding domain"/>
    <property type="match status" value="1"/>
</dbReference>
<dbReference type="EMBL" id="RYUX01000010">
    <property type="protein sequence ID" value="RYQ38018.1"/>
    <property type="molecule type" value="Genomic_DNA"/>
</dbReference>
<feature type="transmembrane region" description="Helical" evidence="16">
    <location>
        <begin position="96"/>
        <end position="113"/>
    </location>
</feature>
<dbReference type="AlphaFoldDB" id="A0AB37X668"/>
<dbReference type="Proteomes" id="UP000292655">
    <property type="component" value="Unassembled WGS sequence"/>
</dbReference>
<feature type="transmembrane region" description="Helical" evidence="16">
    <location>
        <begin position="6"/>
        <end position="27"/>
    </location>
</feature>
<evidence type="ECO:0000256" key="12">
    <source>
        <dbReference type="ARBA" id="ARBA00023027"/>
    </source>
</evidence>
<dbReference type="GO" id="GO:0050661">
    <property type="term" value="F:NADP binding"/>
    <property type="evidence" value="ECO:0007669"/>
    <property type="project" value="InterPro"/>
</dbReference>
<comment type="catalytic activity">
    <reaction evidence="14 15">
        <text>NAD(+) + NADPH + H(+)(in) = NADH + NADP(+) + H(+)(out)</text>
        <dbReference type="Rhea" id="RHEA:47992"/>
        <dbReference type="ChEBI" id="CHEBI:15378"/>
        <dbReference type="ChEBI" id="CHEBI:57540"/>
        <dbReference type="ChEBI" id="CHEBI:57783"/>
        <dbReference type="ChEBI" id="CHEBI:57945"/>
        <dbReference type="ChEBI" id="CHEBI:58349"/>
        <dbReference type="EC" id="7.1.1.1"/>
    </reaction>
</comment>
<accession>A0AB37X668</accession>
<dbReference type="InterPro" id="IPR034300">
    <property type="entry name" value="PNTB-like"/>
</dbReference>
<evidence type="ECO:0000313" key="18">
    <source>
        <dbReference type="EMBL" id="RYQ38018.1"/>
    </source>
</evidence>
<evidence type="ECO:0000256" key="5">
    <source>
        <dbReference type="ARBA" id="ARBA00014581"/>
    </source>
</evidence>
<proteinExistence type="inferred from homology"/>
<evidence type="ECO:0000256" key="7">
    <source>
        <dbReference type="ARBA" id="ARBA00022519"/>
    </source>
</evidence>
<dbReference type="GO" id="GO:0008750">
    <property type="term" value="F:proton-translocating NAD(P)+ transhydrogenase activity"/>
    <property type="evidence" value="ECO:0007669"/>
    <property type="project" value="UniProtKB-EC"/>
</dbReference>
<evidence type="ECO:0000313" key="19">
    <source>
        <dbReference type="Proteomes" id="UP000292655"/>
    </source>
</evidence>
<feature type="transmembrane region" description="Helical" evidence="16">
    <location>
        <begin position="193"/>
        <end position="213"/>
    </location>
</feature>
<dbReference type="InterPro" id="IPR012136">
    <property type="entry name" value="NADH_DH_b"/>
</dbReference>
<evidence type="ECO:0000256" key="8">
    <source>
        <dbReference type="ARBA" id="ARBA00022692"/>
    </source>
</evidence>
<dbReference type="Gene3D" id="3.40.50.1220">
    <property type="entry name" value="TPP-binding domain"/>
    <property type="match status" value="1"/>
</dbReference>
<evidence type="ECO:0000256" key="1">
    <source>
        <dbReference type="ARBA" id="ARBA00003943"/>
    </source>
</evidence>
<feature type="transmembrane region" description="Helical" evidence="16">
    <location>
        <begin position="244"/>
        <end position="263"/>
    </location>
</feature>
<feature type="transmembrane region" description="Helical" evidence="16">
    <location>
        <begin position="64"/>
        <end position="84"/>
    </location>
</feature>
<keyword evidence="8 16" id="KW-0812">Transmembrane</keyword>
<evidence type="ECO:0000256" key="14">
    <source>
        <dbReference type="ARBA" id="ARBA00048202"/>
    </source>
</evidence>